<organism evidence="4 5">
    <name type="scientific">Echinicola arenosa</name>
    <dbReference type="NCBI Taxonomy" id="2774144"/>
    <lineage>
        <taxon>Bacteria</taxon>
        <taxon>Pseudomonadati</taxon>
        <taxon>Bacteroidota</taxon>
        <taxon>Cytophagia</taxon>
        <taxon>Cytophagales</taxon>
        <taxon>Cyclobacteriaceae</taxon>
        <taxon>Echinicola</taxon>
    </lineage>
</organism>
<evidence type="ECO:0000256" key="1">
    <source>
        <dbReference type="ARBA" id="ARBA00004370"/>
    </source>
</evidence>
<feature type="domain" description="Bacterial surface antigen (D15)" evidence="3">
    <location>
        <begin position="954"/>
        <end position="1203"/>
    </location>
</feature>
<evidence type="ECO:0000259" key="3">
    <source>
        <dbReference type="Pfam" id="PF01103"/>
    </source>
</evidence>
<reference evidence="4 5" key="1">
    <citation type="submission" date="2020-09" db="EMBL/GenBank/DDBJ databases">
        <title>Echinicola sp. CAU 1574 isolated from sand of Sido Beach.</title>
        <authorList>
            <person name="Kim W."/>
        </authorList>
    </citation>
    <scope>NUCLEOTIDE SEQUENCE [LARGE SCALE GENOMIC DNA]</scope>
    <source>
        <strain evidence="4 5">CAU 1574</strain>
    </source>
</reference>
<evidence type="ECO:0000313" key="5">
    <source>
        <dbReference type="Proteomes" id="UP000647133"/>
    </source>
</evidence>
<comment type="subcellular location">
    <subcellularLocation>
        <location evidence="1">Membrane</location>
    </subcellularLocation>
</comment>
<comment type="caution">
    <text evidence="4">The sequence shown here is derived from an EMBL/GenBank/DDBJ whole genome shotgun (WGS) entry which is preliminary data.</text>
</comment>
<dbReference type="Proteomes" id="UP000647133">
    <property type="component" value="Unassembled WGS sequence"/>
</dbReference>
<dbReference type="Pfam" id="PF01103">
    <property type="entry name" value="Omp85"/>
    <property type="match status" value="1"/>
</dbReference>
<dbReference type="Gene3D" id="2.40.160.50">
    <property type="entry name" value="membrane protein fhac: a member of the omp85/tpsb transporter family"/>
    <property type="match status" value="1"/>
</dbReference>
<dbReference type="SUPFAM" id="SSF56300">
    <property type="entry name" value="Metallo-dependent phosphatases"/>
    <property type="match status" value="1"/>
</dbReference>
<gene>
    <name evidence="4" type="ORF">IFO69_11335</name>
</gene>
<dbReference type="Gene3D" id="3.60.21.10">
    <property type="match status" value="2"/>
</dbReference>
<dbReference type="EMBL" id="JACYTQ010000003">
    <property type="protein sequence ID" value="MBD8489337.1"/>
    <property type="molecule type" value="Genomic_DNA"/>
</dbReference>
<dbReference type="InterPro" id="IPR000184">
    <property type="entry name" value="Bac_surfAg_D15"/>
</dbReference>
<keyword evidence="5" id="KW-1185">Reference proteome</keyword>
<protein>
    <recommendedName>
        <fullName evidence="3">Bacterial surface antigen (D15) domain-containing protein</fullName>
    </recommendedName>
</protein>
<proteinExistence type="predicted"/>
<dbReference type="RefSeq" id="WP_192010215.1">
    <property type="nucleotide sequence ID" value="NZ_JACYTQ010000003.1"/>
</dbReference>
<dbReference type="InterPro" id="IPR029052">
    <property type="entry name" value="Metallo-depent_PP-like"/>
</dbReference>
<name>A0ABR9AKQ9_9BACT</name>
<evidence type="ECO:0000313" key="4">
    <source>
        <dbReference type="EMBL" id="MBD8489337.1"/>
    </source>
</evidence>
<keyword evidence="2" id="KW-0472">Membrane</keyword>
<sequence length="1215" mass="139846">MKRSLLIILWFGLVGSSFSQEITQRLYLIGDGGQLDGNSHPVSLMVEKMLKRELSGIKSDVIFLGDNIYPKGMPELGDKRETLSKAILDAQFAFSNQVEGEIWMIPGNHDWEKGHDGGWNAILRAQAYVDSLHLNNVFWVPQDGCPGPYVRELNEHTVLIAIDSQWWLQPVNRPGLDSDCEYKSEDELIAAIGDVFEANQDKLVLLAMHHPMETFGEHNGAFSWKDHLFPFTAINPDLYIPLPVIGSIYPLYRTYLGNIQDVPHPKYQQLIKSMEAIMEGHPNVVVLSGHEHALEYTITPEARHIVSGAGSKSTLIKKKNPAEFTYEQQGLAVLDFYSNGEVKLDFYSLEEGFDPIYSDIVYTKSSGQQQEVIQAKLPFRDSVKAAVSQQYFAGPEEEKFYGKNYRNEWGQPIWFRTFDLKKERGGMEIVKRGGGMQTRSLRLADSTGNEFVLRSVDKFPEAAIPAVLRNTVAKDIVQDQISASHPYGALIIPKLADAAKVFHTNPELVWLPDDPELGIYQKNFGNAVYLYEEREITPEKLEDEEYKFYSTDKMLRKRYGDQDYELDQKKILRARLLDLYIGDWDRHDDQWRWIGVEDKKGRAFVPVPRDRDQAFFVNEGVLPKIFSRKWIMPKFQGFGYEMRDVNGFMFNGRYFDRSFLNDLDKEDWEEEADKFLERMDDEVIEGAVHSLPDEIYVHRGIEITDKLKYRRSWLKKEALKYYEFISKAVDVYGTQKSELFEIRHEDDGKVDVEVSKISKKGNVKQKIYNRKFDPNETNEIRIYGLGGEDIFEITGSGPGEIKVRVLGGFDTNLIQDKSDLDHKANLVYHWNKQQDTLLLGESSKLISSKKPSVYEYDRKAFKYDMLFPLVSLEYNVDDGIFLGGGVQWTTQGFRKEPFAMQQSIKANIAIKTLAVNLYYQGRAVDVLKDWDVEWDATIKAPNYVNNFFGYGNERAEFDKDKYGYKYYRVRYNQINLNTWLRKDLTKNVLFRVGPLLQRTRMDEDDNFGKYIYSPDQTDVDVQDLENAKLYAGLNAQLVVDDTDHPKMPNRGVKFVQQFSHLQGINEYSGDLTQMNTALTLYWSRQIPSIITWATQFGGGVNWGQYEFFQAQTLGGMDNLRGYRRSRFAGDAMIYNNTEARIRLSDFTTYLFPATVGVTIFHDIGRVWYKDENSSKWHNSFGAGVWLAPLNLMVLSGTVAISKEGVLPTFTFGYQF</sequence>
<evidence type="ECO:0000256" key="2">
    <source>
        <dbReference type="ARBA" id="ARBA00023136"/>
    </source>
</evidence>
<accession>A0ABR9AKQ9</accession>